<organism evidence="8 9">
    <name type="scientific">Anoxybacter fermentans</name>
    <dbReference type="NCBI Taxonomy" id="1323375"/>
    <lineage>
        <taxon>Bacteria</taxon>
        <taxon>Bacillati</taxon>
        <taxon>Bacillota</taxon>
        <taxon>Clostridia</taxon>
        <taxon>Halanaerobiales</taxon>
        <taxon>Anoxybacter</taxon>
    </lineage>
</organism>
<dbReference type="InterPro" id="IPR017861">
    <property type="entry name" value="KAE1/TsaD"/>
</dbReference>
<dbReference type="GO" id="GO:0006400">
    <property type="term" value="P:tRNA modification"/>
    <property type="evidence" value="ECO:0007669"/>
    <property type="project" value="UniProtKB-ARBA"/>
</dbReference>
<feature type="domain" description="Gcp-like" evidence="7">
    <location>
        <begin position="44"/>
        <end position="306"/>
    </location>
</feature>
<dbReference type="GO" id="GO:0005829">
    <property type="term" value="C:cytosol"/>
    <property type="evidence" value="ECO:0007669"/>
    <property type="project" value="TreeGrafter"/>
</dbReference>
<accession>A0A3S9SYZ4</accession>
<comment type="catalytic activity">
    <reaction evidence="6">
        <text>L-threonylcarbamoyladenylate + adenosine(37) in tRNA = N(6)-L-threonylcarbamoyladenosine(37) in tRNA + AMP + H(+)</text>
        <dbReference type="Rhea" id="RHEA:37059"/>
        <dbReference type="Rhea" id="RHEA-COMP:10162"/>
        <dbReference type="Rhea" id="RHEA-COMP:10163"/>
        <dbReference type="ChEBI" id="CHEBI:15378"/>
        <dbReference type="ChEBI" id="CHEBI:73682"/>
        <dbReference type="ChEBI" id="CHEBI:74411"/>
        <dbReference type="ChEBI" id="CHEBI:74418"/>
        <dbReference type="ChEBI" id="CHEBI:456215"/>
        <dbReference type="EC" id="2.3.1.234"/>
    </reaction>
</comment>
<dbReference type="PANTHER" id="PTHR11735:SF11">
    <property type="entry name" value="TRNA THREONYLCARBAMOYLADENOSINE BIOSYNTHESIS PROTEIN TSAB"/>
    <property type="match status" value="1"/>
</dbReference>
<keyword evidence="2" id="KW-0808">Transferase</keyword>
<dbReference type="KEGG" id="aft:BBF96_09145"/>
<dbReference type="AlphaFoldDB" id="A0A3S9SYZ4"/>
<dbReference type="EC" id="2.3.1.234" evidence="1"/>
<evidence type="ECO:0000256" key="2">
    <source>
        <dbReference type="ARBA" id="ARBA00022679"/>
    </source>
</evidence>
<dbReference type="PROSITE" id="PS01016">
    <property type="entry name" value="GLYCOPROTEASE"/>
    <property type="match status" value="1"/>
</dbReference>
<dbReference type="InterPro" id="IPR017860">
    <property type="entry name" value="Peptidase_M22_CS"/>
</dbReference>
<dbReference type="PANTHER" id="PTHR11735">
    <property type="entry name" value="TRNA N6-ADENOSINE THREONYLCARBAMOYLTRANSFERASE"/>
    <property type="match status" value="1"/>
</dbReference>
<reference evidence="8 9" key="1">
    <citation type="submission" date="2016-07" db="EMBL/GenBank/DDBJ databases">
        <title>Genome and transcriptome analysis of iron-reducing fermentative bacteria Anoxybacter fermentans.</title>
        <authorList>
            <person name="Zeng X."/>
            <person name="Shao Z."/>
        </authorList>
    </citation>
    <scope>NUCLEOTIDE SEQUENCE [LARGE SCALE GENOMIC DNA]</scope>
    <source>
        <strain evidence="8 9">DY22613</strain>
    </source>
</reference>
<evidence type="ECO:0000259" key="7">
    <source>
        <dbReference type="Pfam" id="PF00814"/>
    </source>
</evidence>
<evidence type="ECO:0000313" key="8">
    <source>
        <dbReference type="EMBL" id="AZR73537.1"/>
    </source>
</evidence>
<proteinExistence type="predicted"/>
<gene>
    <name evidence="8" type="ORF">BBF96_09145</name>
</gene>
<keyword evidence="4" id="KW-0479">Metal-binding</keyword>
<evidence type="ECO:0000256" key="6">
    <source>
        <dbReference type="ARBA" id="ARBA00048117"/>
    </source>
</evidence>
<dbReference type="EMBL" id="CP016379">
    <property type="protein sequence ID" value="AZR73537.1"/>
    <property type="molecule type" value="Genomic_DNA"/>
</dbReference>
<evidence type="ECO:0000256" key="1">
    <source>
        <dbReference type="ARBA" id="ARBA00012156"/>
    </source>
</evidence>
<dbReference type="Proteomes" id="UP000267250">
    <property type="component" value="Chromosome"/>
</dbReference>
<protein>
    <recommendedName>
        <fullName evidence="1">N(6)-L-threonylcarbamoyladenine synthase</fullName>
        <ecNumber evidence="1">2.3.1.234</ecNumber>
    </recommendedName>
</protein>
<evidence type="ECO:0000313" key="9">
    <source>
        <dbReference type="Proteomes" id="UP000267250"/>
    </source>
</evidence>
<keyword evidence="3" id="KW-0819">tRNA processing</keyword>
<evidence type="ECO:0000256" key="5">
    <source>
        <dbReference type="ARBA" id="ARBA00023315"/>
    </source>
</evidence>
<sequence length="313" mass="34153">MILGIDTSNYTTSVAVVSKEQQLLFDKRIVLNVPEGKRGLQQSEAVFQHLKNLPDLLEKVLDKYRASITGICYSMKPRPIEGSYMPVFKVGEGYARAVAKALGVPLYPSTHQEGHLAAGLWSVGFMPKGPFLAMHLSGGTTDLLRVEPYKGGFRIELLGSSGDLHAGQFVDRIGVMLGLKFPAGPALEELARKQKLGDGIRLPSSVEGYMVSFSGPCSAAEREIRAGVEPEKVAFAVFRCIANSVEKVLLKAIEKTGLKEVLFVGGVAANSFIKERLIRRLEHPAVGARLYFAKPHYSRDNAVGIAVIKFLLR</sequence>
<name>A0A3S9SYZ4_9FIRM</name>
<dbReference type="RefSeq" id="WP_127016878.1">
    <property type="nucleotide sequence ID" value="NZ_CP016379.1"/>
</dbReference>
<evidence type="ECO:0000256" key="4">
    <source>
        <dbReference type="ARBA" id="ARBA00022723"/>
    </source>
</evidence>
<dbReference type="OrthoDB" id="1675500at2"/>
<dbReference type="GO" id="GO:0046872">
    <property type="term" value="F:metal ion binding"/>
    <property type="evidence" value="ECO:0007669"/>
    <property type="project" value="UniProtKB-KW"/>
</dbReference>
<dbReference type="PRINTS" id="PR00789">
    <property type="entry name" value="OSIALOPTASE"/>
</dbReference>
<dbReference type="InterPro" id="IPR000905">
    <property type="entry name" value="Gcp-like_dom"/>
</dbReference>
<evidence type="ECO:0000256" key="3">
    <source>
        <dbReference type="ARBA" id="ARBA00022694"/>
    </source>
</evidence>
<dbReference type="InterPro" id="IPR043129">
    <property type="entry name" value="ATPase_NBD"/>
</dbReference>
<dbReference type="GO" id="GO:0070525">
    <property type="term" value="P:tRNA threonylcarbamoyladenosine metabolic process"/>
    <property type="evidence" value="ECO:0007669"/>
    <property type="project" value="UniProtKB-ARBA"/>
</dbReference>
<dbReference type="GO" id="GO:0061711">
    <property type="term" value="F:tRNA N(6)-L-threonylcarbamoyladenine synthase activity"/>
    <property type="evidence" value="ECO:0007669"/>
    <property type="project" value="UniProtKB-EC"/>
</dbReference>
<dbReference type="SUPFAM" id="SSF53067">
    <property type="entry name" value="Actin-like ATPase domain"/>
    <property type="match status" value="1"/>
</dbReference>
<keyword evidence="9" id="KW-1185">Reference proteome</keyword>
<keyword evidence="5" id="KW-0012">Acyltransferase</keyword>
<dbReference type="Pfam" id="PF00814">
    <property type="entry name" value="TsaD"/>
    <property type="match status" value="1"/>
</dbReference>
<dbReference type="Gene3D" id="3.30.420.40">
    <property type="match status" value="2"/>
</dbReference>